<feature type="domain" description="Activator of Hsp90 ATPase homologue 1/2-like C-terminal" evidence="2">
    <location>
        <begin position="11"/>
        <end position="149"/>
    </location>
</feature>
<name>A0A510V4Q1_9CELL</name>
<evidence type="ECO:0000259" key="2">
    <source>
        <dbReference type="Pfam" id="PF08327"/>
    </source>
</evidence>
<reference evidence="3 4" key="1">
    <citation type="submission" date="2019-07" db="EMBL/GenBank/DDBJ databases">
        <title>Whole genome shotgun sequence of Cellulomonas xylanilytica NBRC 101102.</title>
        <authorList>
            <person name="Hosoyama A."/>
            <person name="Uohara A."/>
            <person name="Ohji S."/>
            <person name="Ichikawa N."/>
        </authorList>
    </citation>
    <scope>NUCLEOTIDE SEQUENCE [LARGE SCALE GENOMIC DNA]</scope>
    <source>
        <strain evidence="3 4">NBRC 101102</strain>
    </source>
</reference>
<dbReference type="AlphaFoldDB" id="A0A510V4Q1"/>
<evidence type="ECO:0000256" key="1">
    <source>
        <dbReference type="ARBA" id="ARBA00006817"/>
    </source>
</evidence>
<organism evidence="3 4">
    <name type="scientific">Cellulomonas xylanilytica</name>
    <dbReference type="NCBI Taxonomy" id="233583"/>
    <lineage>
        <taxon>Bacteria</taxon>
        <taxon>Bacillati</taxon>
        <taxon>Actinomycetota</taxon>
        <taxon>Actinomycetes</taxon>
        <taxon>Micrococcales</taxon>
        <taxon>Cellulomonadaceae</taxon>
        <taxon>Cellulomonas</taxon>
    </lineage>
</organism>
<dbReference type="Pfam" id="PF08327">
    <property type="entry name" value="AHSA1"/>
    <property type="match status" value="1"/>
</dbReference>
<dbReference type="OrthoDB" id="3365660at2"/>
<dbReference type="EMBL" id="BJUB01000007">
    <property type="protein sequence ID" value="GEK21859.1"/>
    <property type="molecule type" value="Genomic_DNA"/>
</dbReference>
<dbReference type="CDD" id="cd07814">
    <property type="entry name" value="SRPBCC_CalC_Aha1-like"/>
    <property type="match status" value="1"/>
</dbReference>
<sequence>MTDLEVQRAFDAPASALWAAWTESDVVRTWWGPQGFTCPVARMDVRVGGVSLVAMRTPDEVDLWSTWTYTCVDDGERLEFLHGFSDADGGSYDPQDLGFPPGIPRVVPHVVTVRDGLMTVVERGYADAQTAELSRLGLESSLDKLAATF</sequence>
<comment type="similarity">
    <text evidence="1">Belongs to the AHA1 family.</text>
</comment>
<dbReference type="RefSeq" id="WP_146927656.1">
    <property type="nucleotide sequence ID" value="NZ_BJUB01000007.1"/>
</dbReference>
<evidence type="ECO:0000313" key="4">
    <source>
        <dbReference type="Proteomes" id="UP000321118"/>
    </source>
</evidence>
<dbReference type="Gene3D" id="3.30.530.20">
    <property type="match status" value="1"/>
</dbReference>
<dbReference type="InterPro" id="IPR013538">
    <property type="entry name" value="ASHA1/2-like_C"/>
</dbReference>
<evidence type="ECO:0000313" key="3">
    <source>
        <dbReference type="EMBL" id="GEK21859.1"/>
    </source>
</evidence>
<accession>A0A510V4Q1</accession>
<dbReference type="Proteomes" id="UP000321118">
    <property type="component" value="Unassembled WGS sequence"/>
</dbReference>
<proteinExistence type="inferred from homology"/>
<dbReference type="InterPro" id="IPR023393">
    <property type="entry name" value="START-like_dom_sf"/>
</dbReference>
<keyword evidence="4" id="KW-1185">Reference proteome</keyword>
<comment type="caution">
    <text evidence="3">The sequence shown here is derived from an EMBL/GenBank/DDBJ whole genome shotgun (WGS) entry which is preliminary data.</text>
</comment>
<dbReference type="SUPFAM" id="SSF55961">
    <property type="entry name" value="Bet v1-like"/>
    <property type="match status" value="1"/>
</dbReference>
<protein>
    <recommendedName>
        <fullName evidence="2">Activator of Hsp90 ATPase homologue 1/2-like C-terminal domain-containing protein</fullName>
    </recommendedName>
</protein>
<gene>
    <name evidence="3" type="ORF">CXY01_23790</name>
</gene>